<organism evidence="3 4">
    <name type="scientific">Streptomyces ehimensis</name>
    <dbReference type="NCBI Taxonomy" id="68195"/>
    <lineage>
        <taxon>Bacteria</taxon>
        <taxon>Bacillati</taxon>
        <taxon>Actinomycetota</taxon>
        <taxon>Actinomycetes</taxon>
        <taxon>Kitasatosporales</taxon>
        <taxon>Streptomycetaceae</taxon>
        <taxon>Streptomyces</taxon>
    </lineage>
</organism>
<evidence type="ECO:0000259" key="2">
    <source>
        <dbReference type="PROSITE" id="PS51674"/>
    </source>
</evidence>
<feature type="compositionally biased region" description="Pro residues" evidence="1">
    <location>
        <begin position="104"/>
        <end position="123"/>
    </location>
</feature>
<keyword evidence="4" id="KW-1185">Reference proteome</keyword>
<dbReference type="InterPro" id="IPR034768">
    <property type="entry name" value="4FE4S_WBL"/>
</dbReference>
<gene>
    <name evidence="3" type="ORF">ACFPEN_11135</name>
</gene>
<name>A0ABV9BHH1_9ACTN</name>
<evidence type="ECO:0000256" key="1">
    <source>
        <dbReference type="SAM" id="MobiDB-lite"/>
    </source>
</evidence>
<proteinExistence type="predicted"/>
<dbReference type="Proteomes" id="UP001595990">
    <property type="component" value="Unassembled WGS sequence"/>
</dbReference>
<comment type="caution">
    <text evidence="3">The sequence shown here is derived from an EMBL/GenBank/DDBJ whole genome shotgun (WGS) entry which is preliminary data.</text>
</comment>
<evidence type="ECO:0000313" key="4">
    <source>
        <dbReference type="Proteomes" id="UP001595990"/>
    </source>
</evidence>
<dbReference type="Pfam" id="PF02467">
    <property type="entry name" value="Whib"/>
    <property type="match status" value="1"/>
</dbReference>
<sequence length="123" mass="13132">MPESALRAPVTAYPHPTAARRPVDWRSHAACVGLPDAAVFARRPKDALPALRACAGCPVPRYCLEAVAPRESWFDGVCGGRLWRNGKEARIPDALAAEAGLPASPVPYPSPHPSPSPYPEELS</sequence>
<feature type="region of interest" description="Disordered" evidence="1">
    <location>
        <begin position="102"/>
        <end position="123"/>
    </location>
</feature>
<dbReference type="RefSeq" id="WP_397613186.1">
    <property type="nucleotide sequence ID" value="NZ_JBHSFS010000004.1"/>
</dbReference>
<feature type="domain" description="4Fe-4S Wbl-type" evidence="2">
    <location>
        <begin position="30"/>
        <end position="88"/>
    </location>
</feature>
<reference evidence="4" key="1">
    <citation type="journal article" date="2019" name="Int. J. Syst. Evol. Microbiol.">
        <title>The Global Catalogue of Microorganisms (GCM) 10K type strain sequencing project: providing services to taxonomists for standard genome sequencing and annotation.</title>
        <authorList>
            <consortium name="The Broad Institute Genomics Platform"/>
            <consortium name="The Broad Institute Genome Sequencing Center for Infectious Disease"/>
            <person name="Wu L."/>
            <person name="Ma J."/>
        </authorList>
    </citation>
    <scope>NUCLEOTIDE SEQUENCE [LARGE SCALE GENOMIC DNA]</scope>
    <source>
        <strain evidence="4">CECT 8064</strain>
    </source>
</reference>
<evidence type="ECO:0000313" key="3">
    <source>
        <dbReference type="EMBL" id="MFC4513491.1"/>
    </source>
</evidence>
<dbReference type="PROSITE" id="PS51674">
    <property type="entry name" value="4FE4S_WBL"/>
    <property type="match status" value="1"/>
</dbReference>
<protein>
    <submittedName>
        <fullName evidence="3">WhiB family transcriptional regulator</fullName>
    </submittedName>
</protein>
<dbReference type="EMBL" id="JBHSFS010000004">
    <property type="protein sequence ID" value="MFC4513491.1"/>
    <property type="molecule type" value="Genomic_DNA"/>
</dbReference>
<accession>A0ABV9BHH1</accession>